<keyword evidence="3" id="KW-1185">Reference proteome</keyword>
<dbReference type="OMA" id="REHTQHW"/>
<dbReference type="Pfam" id="PF03353">
    <property type="entry name" value="Lin-8"/>
    <property type="match status" value="1"/>
</dbReference>
<name>G0NZX7_CAEBE</name>
<reference evidence="3" key="1">
    <citation type="submission" date="2011-07" db="EMBL/GenBank/DDBJ databases">
        <authorList>
            <consortium name="Caenorhabditis brenneri Sequencing and Analysis Consortium"/>
            <person name="Wilson R.K."/>
        </authorList>
    </citation>
    <scope>NUCLEOTIDE SEQUENCE [LARGE SCALE GENOMIC DNA]</scope>
    <source>
        <strain evidence="3">PB2801</strain>
    </source>
</reference>
<dbReference type="PANTHER" id="PTHR32020:SF3">
    <property type="entry name" value="ARID DOMAIN-CONTAINING PROTEIN-RELATED"/>
    <property type="match status" value="1"/>
</dbReference>
<dbReference type="OrthoDB" id="5809664at2759"/>
<protein>
    <submittedName>
        <fullName evidence="2">Uncharacterized protein</fullName>
    </submittedName>
</protein>
<evidence type="ECO:0000313" key="2">
    <source>
        <dbReference type="EMBL" id="EGT41372.1"/>
    </source>
</evidence>
<sequence>MAKPPTESPTIPVYELPPPWPEEKLPEENGTRYFPIEKYWEISKDTNYSFDELDLNDDVCKKVVLSEIRKVPDIWCSRKNITAQSYWPVVAVGTFKRTGILLSIMSIKTIYKCAKDNLRNRLRFAVVKKRYSPKQVEKYMWGWDYYPFIRYFRKYTVKWEAGLMKERAALEGKDQLNEDDHEPDAKRMKTTRGDSECTEVSCESKEDDDIICDDPVSTIKPVLLEVKTESKDGLEEEPRSVVQNDGTHYKVNHTYYPPNTLFQTQDGRWTYEPTPRATGNVVKKEIPNQQYDEDIKHDIKPVVSVNRETSHEISIIDPVSSSTKTPSINVGFESNIESIALLARRVFGEHPECYKVIRRAIFETLLAFDDIEFASSKELYKYLYEKN</sequence>
<evidence type="ECO:0000256" key="1">
    <source>
        <dbReference type="SAM" id="MobiDB-lite"/>
    </source>
</evidence>
<gene>
    <name evidence="2" type="ORF">CAEBREN_03608</name>
</gene>
<dbReference type="HOGENOM" id="CLU_055340_0_0_1"/>
<dbReference type="EMBL" id="GL379993">
    <property type="protein sequence ID" value="EGT41372.1"/>
    <property type="molecule type" value="Genomic_DNA"/>
</dbReference>
<dbReference type="STRING" id="135651.G0NZX7"/>
<dbReference type="Proteomes" id="UP000008068">
    <property type="component" value="Unassembled WGS sequence"/>
</dbReference>
<accession>G0NZX7</accession>
<dbReference type="FunCoup" id="G0NZX7">
    <property type="interactions" value="1234"/>
</dbReference>
<organism evidence="3">
    <name type="scientific">Caenorhabditis brenneri</name>
    <name type="common">Nematode worm</name>
    <dbReference type="NCBI Taxonomy" id="135651"/>
    <lineage>
        <taxon>Eukaryota</taxon>
        <taxon>Metazoa</taxon>
        <taxon>Ecdysozoa</taxon>
        <taxon>Nematoda</taxon>
        <taxon>Chromadorea</taxon>
        <taxon>Rhabditida</taxon>
        <taxon>Rhabditina</taxon>
        <taxon>Rhabditomorpha</taxon>
        <taxon>Rhabditoidea</taxon>
        <taxon>Rhabditidae</taxon>
        <taxon>Peloderinae</taxon>
        <taxon>Caenorhabditis</taxon>
    </lineage>
</organism>
<dbReference type="AlphaFoldDB" id="G0NZX7"/>
<dbReference type="eggNOG" id="ENOG502THHU">
    <property type="taxonomic scope" value="Eukaryota"/>
</dbReference>
<proteinExistence type="predicted"/>
<evidence type="ECO:0000313" key="3">
    <source>
        <dbReference type="Proteomes" id="UP000008068"/>
    </source>
</evidence>
<dbReference type="PANTHER" id="PTHR32020">
    <property type="entry name" value="LIN-8 DOMAIN CONTAINING-RELATED"/>
    <property type="match status" value="1"/>
</dbReference>
<dbReference type="InParanoid" id="G0NZX7"/>
<feature type="region of interest" description="Disordered" evidence="1">
    <location>
        <begin position="1"/>
        <end position="24"/>
    </location>
</feature>
<dbReference type="GO" id="GO:0005634">
    <property type="term" value="C:nucleus"/>
    <property type="evidence" value="ECO:0007669"/>
    <property type="project" value="TreeGrafter"/>
</dbReference>
<dbReference type="InterPro" id="IPR005020">
    <property type="entry name" value="LIN-8"/>
</dbReference>